<dbReference type="VEuPathDB" id="FungiDB:RhiirFUN_013380"/>
<dbReference type="InterPro" id="IPR012296">
    <property type="entry name" value="Nuclease_put_TT1808"/>
</dbReference>
<dbReference type="VEuPathDB" id="FungiDB:FUN_003185"/>
<protein>
    <submittedName>
        <fullName evidence="1">Uncharacterized protein</fullName>
    </submittedName>
</protein>
<organism evidence="1 2">
    <name type="scientific">Rhizophagus irregularis</name>
    <dbReference type="NCBI Taxonomy" id="588596"/>
    <lineage>
        <taxon>Eukaryota</taxon>
        <taxon>Fungi</taxon>
        <taxon>Fungi incertae sedis</taxon>
        <taxon>Mucoromycota</taxon>
        <taxon>Glomeromycotina</taxon>
        <taxon>Glomeromycetes</taxon>
        <taxon>Glomerales</taxon>
        <taxon>Glomeraceae</taxon>
        <taxon>Rhizophagus</taxon>
    </lineage>
</organism>
<dbReference type="EMBL" id="LLXL01000059">
    <property type="protein sequence ID" value="PKK79015.1"/>
    <property type="molecule type" value="Genomic_DNA"/>
</dbReference>
<dbReference type="Proteomes" id="UP000233469">
    <property type="component" value="Unassembled WGS sequence"/>
</dbReference>
<dbReference type="AlphaFoldDB" id="A0A2N1NYV4"/>
<proteinExistence type="predicted"/>
<comment type="caution">
    <text evidence="1">The sequence shown here is derived from an EMBL/GenBank/DDBJ whole genome shotgun (WGS) entry which is preliminary data.</text>
</comment>
<sequence>MTNTSKVYCEKIDLENIDLKKVYTFKEFEYINDLLKTRTIQLNGKSVNLFECEDGKLIPMPQVPIARETVVLEIGRQLGNWNIETHQNGRVTLSQGGFDLNYAISHNLFIYVIA</sequence>
<accession>A0A2N1NYV4</accession>
<reference evidence="1 2" key="2">
    <citation type="submission" date="2017-10" db="EMBL/GenBank/DDBJ databases">
        <title>Extensive intraspecific genome diversity in a model arbuscular mycorrhizal fungus.</title>
        <authorList>
            <person name="Chen E.C.H."/>
            <person name="Morin E."/>
            <person name="Baudet D."/>
            <person name="Noel J."/>
            <person name="Ndikumana S."/>
            <person name="Charron P."/>
            <person name="St-Onge C."/>
            <person name="Giorgi J."/>
            <person name="Grigoriev I.V."/>
            <person name="Roux C."/>
            <person name="Martin F.M."/>
            <person name="Corradi N."/>
        </authorList>
    </citation>
    <scope>NUCLEOTIDE SEQUENCE [LARGE SCALE GENOMIC DNA]</scope>
    <source>
        <strain evidence="1 2">C2</strain>
    </source>
</reference>
<evidence type="ECO:0000313" key="2">
    <source>
        <dbReference type="Proteomes" id="UP000233469"/>
    </source>
</evidence>
<dbReference type="Gene3D" id="3.90.1570.10">
    <property type="entry name" value="tt1808, chain A"/>
    <property type="match status" value="1"/>
</dbReference>
<reference evidence="1 2" key="1">
    <citation type="submission" date="2016-04" db="EMBL/GenBank/DDBJ databases">
        <title>Genome analyses suggest a sexual origin of heterokaryosis in a supposedly ancient asexual fungus.</title>
        <authorList>
            <person name="Ropars J."/>
            <person name="Sedzielewska K."/>
            <person name="Noel J."/>
            <person name="Charron P."/>
            <person name="Farinelli L."/>
            <person name="Marton T."/>
            <person name="Kruger M."/>
            <person name="Pelin A."/>
            <person name="Brachmann A."/>
            <person name="Corradi N."/>
        </authorList>
    </citation>
    <scope>NUCLEOTIDE SEQUENCE [LARGE SCALE GENOMIC DNA]</scope>
    <source>
        <strain evidence="1 2">C2</strain>
    </source>
</reference>
<evidence type="ECO:0000313" key="1">
    <source>
        <dbReference type="EMBL" id="PKK79015.1"/>
    </source>
</evidence>
<name>A0A2N1NYV4_9GLOM</name>
<gene>
    <name evidence="1" type="ORF">RhiirC2_769554</name>
</gene>
<dbReference type="OrthoDB" id="88517at2759"/>